<protein>
    <submittedName>
        <fullName evidence="1">Uncharacterized protein</fullName>
    </submittedName>
</protein>
<reference evidence="1 2" key="1">
    <citation type="submission" date="2019-11" db="EMBL/GenBank/DDBJ databases">
        <title>Comparative genomics of hydrocarbon-degrading Desulfosarcina strains.</title>
        <authorList>
            <person name="Watanabe M."/>
            <person name="Kojima H."/>
            <person name="Fukui M."/>
        </authorList>
    </citation>
    <scope>NUCLEOTIDE SEQUENCE [LARGE SCALE GENOMIC DNA]</scope>
    <source>
        <strain evidence="1 2">PL12</strain>
    </source>
</reference>
<proteinExistence type="predicted"/>
<dbReference type="KEGG" id="dalk:DSCA_19090"/>
<name>A0A5K7YJH7_9BACT</name>
<dbReference type="GO" id="GO:0006308">
    <property type="term" value="P:DNA catabolic process"/>
    <property type="evidence" value="ECO:0007669"/>
    <property type="project" value="InterPro"/>
</dbReference>
<dbReference type="Proteomes" id="UP000427906">
    <property type="component" value="Chromosome"/>
</dbReference>
<dbReference type="InterPro" id="IPR003761">
    <property type="entry name" value="Exonuc_VII_S"/>
</dbReference>
<evidence type="ECO:0000313" key="1">
    <source>
        <dbReference type="EMBL" id="BBO67979.1"/>
    </source>
</evidence>
<gene>
    <name evidence="1" type="ORF">DSCA_19090</name>
</gene>
<organism evidence="1 2">
    <name type="scientific">Desulfosarcina alkanivorans</name>
    <dbReference type="NCBI Taxonomy" id="571177"/>
    <lineage>
        <taxon>Bacteria</taxon>
        <taxon>Pseudomonadati</taxon>
        <taxon>Thermodesulfobacteriota</taxon>
        <taxon>Desulfobacteria</taxon>
        <taxon>Desulfobacterales</taxon>
        <taxon>Desulfosarcinaceae</taxon>
        <taxon>Desulfosarcina</taxon>
    </lineage>
</organism>
<dbReference type="GO" id="GO:0008855">
    <property type="term" value="F:exodeoxyribonuclease VII activity"/>
    <property type="evidence" value="ECO:0007669"/>
    <property type="project" value="InterPro"/>
</dbReference>
<dbReference type="AlphaFoldDB" id="A0A5K7YJH7"/>
<evidence type="ECO:0000313" key="2">
    <source>
        <dbReference type="Proteomes" id="UP000427906"/>
    </source>
</evidence>
<dbReference type="RefSeq" id="WP_197904768.1">
    <property type="nucleotide sequence ID" value="NZ_AP021874.1"/>
</dbReference>
<dbReference type="GO" id="GO:0009318">
    <property type="term" value="C:exodeoxyribonuclease VII complex"/>
    <property type="evidence" value="ECO:0007669"/>
    <property type="project" value="InterPro"/>
</dbReference>
<sequence>MEKLDEILTRLDNSETPIDKLAEDVKLGARLIKGLEGDPED</sequence>
<accession>A0A5K7YJH7</accession>
<dbReference type="EMBL" id="AP021874">
    <property type="protein sequence ID" value="BBO67979.1"/>
    <property type="molecule type" value="Genomic_DNA"/>
</dbReference>
<dbReference type="Pfam" id="PF02609">
    <property type="entry name" value="Exonuc_VII_S"/>
    <property type="match status" value="1"/>
</dbReference>
<keyword evidence="2" id="KW-1185">Reference proteome</keyword>